<keyword evidence="7" id="KW-1185">Reference proteome</keyword>
<organism evidence="6 7">
    <name type="scientific">Janthinobacterium agaricidamnosum NBRC 102515 = DSM 9628</name>
    <dbReference type="NCBI Taxonomy" id="1349767"/>
    <lineage>
        <taxon>Bacteria</taxon>
        <taxon>Pseudomonadati</taxon>
        <taxon>Pseudomonadota</taxon>
        <taxon>Betaproteobacteria</taxon>
        <taxon>Burkholderiales</taxon>
        <taxon>Oxalobacteraceae</taxon>
        <taxon>Janthinobacterium</taxon>
    </lineage>
</organism>
<evidence type="ECO:0000313" key="6">
    <source>
        <dbReference type="EMBL" id="CDG82120.1"/>
    </source>
</evidence>
<dbReference type="Proteomes" id="UP000027604">
    <property type="component" value="Chromosome I"/>
</dbReference>
<dbReference type="EC" id="1.1.1.-" evidence="6"/>
<dbReference type="PRINTS" id="PR00084">
    <property type="entry name" value="MTLDHDRGNASE"/>
</dbReference>
<dbReference type="SUPFAM" id="SSF51735">
    <property type="entry name" value="NAD(P)-binding Rossmann-fold domains"/>
    <property type="match status" value="1"/>
</dbReference>
<dbReference type="PANTHER" id="PTHR43362">
    <property type="entry name" value="MANNITOL DEHYDROGENASE DSF1-RELATED"/>
    <property type="match status" value="1"/>
</dbReference>
<dbReference type="Pfam" id="PF01232">
    <property type="entry name" value="Mannitol_dh"/>
    <property type="match status" value="1"/>
</dbReference>
<dbReference type="eggNOG" id="COG0246">
    <property type="taxonomic scope" value="Bacteria"/>
</dbReference>
<evidence type="ECO:0000256" key="3">
    <source>
        <dbReference type="ARBA" id="ARBA00061451"/>
    </source>
</evidence>
<evidence type="ECO:0000259" key="5">
    <source>
        <dbReference type="Pfam" id="PF08125"/>
    </source>
</evidence>
<dbReference type="GO" id="GO:0046029">
    <property type="term" value="F:mannitol dehydrogenase activity"/>
    <property type="evidence" value="ECO:0007669"/>
    <property type="project" value="TreeGrafter"/>
</dbReference>
<dbReference type="InterPro" id="IPR013328">
    <property type="entry name" value="6PGD_dom2"/>
</dbReference>
<dbReference type="Gene3D" id="1.10.1040.10">
    <property type="entry name" value="N-(1-d-carboxylethyl)-l-norvaline Dehydrogenase, domain 2"/>
    <property type="match status" value="1"/>
</dbReference>
<feature type="domain" description="Mannitol dehydrogenase N-terminal" evidence="4">
    <location>
        <begin position="1"/>
        <end position="248"/>
    </location>
</feature>
<reference evidence="6 7" key="1">
    <citation type="journal article" date="2015" name="Genome Announc.">
        <title>Genome Sequence of Mushroom Soft-Rot Pathogen Janthinobacterium agaricidamnosum.</title>
        <authorList>
            <person name="Graupner K."/>
            <person name="Lackner G."/>
            <person name="Hertweck C."/>
        </authorList>
    </citation>
    <scope>NUCLEOTIDE SEQUENCE [LARGE SCALE GENOMIC DNA]</scope>
    <source>
        <strain evidence="7">NBRC 102515 / DSM 9628</strain>
    </source>
</reference>
<dbReference type="InterPro" id="IPR050988">
    <property type="entry name" value="Mannitol_DH/Oxidoreductase"/>
</dbReference>
<dbReference type="Gene3D" id="3.40.50.720">
    <property type="entry name" value="NAD(P)-binding Rossmann-like Domain"/>
    <property type="match status" value="1"/>
</dbReference>
<evidence type="ECO:0000259" key="4">
    <source>
        <dbReference type="Pfam" id="PF01232"/>
    </source>
</evidence>
<dbReference type="PATRIC" id="fig|1349767.4.peg.3167"/>
<comment type="similarity">
    <text evidence="3">Belongs to the mannitol dehydrogenase family. UxuB subfamily.</text>
</comment>
<sequence>MHIGVGGFYRAHQAVYLDDLLQLPNNEQWGYCGVGLLQHDEKMRDAMLSQDCLYTVIERSAAGDRPRVIGSVLEFLFAPDDPEAVIEKMADPATRIVSLTITEGGYYVNQGNGEFDALHPDIVHDLAHPHTPVCSFGYLAEALQRRRTRGLLPFTVMSCDNLQNNGDVTRHMLLAFTALRDPALSAWLAEHCAFPNSMVDRITPATTDEHRHLIKDQFGLADAWPVVTEPFKQWVIEDAFPGGRPAWELVGAQMTHDVLPYEKMKLRLLNASHQALCYIGMLLGYEFAHQAMDDADIRKLVRNMMDIEVTPLLDTVEGIDLEQYKNTLIERFSNPAVRDQLTRIGTEGSARIPKFVLPSVREALQSGGPISLLSFTVACWFRYLGGKDDQGRSLTIIDPYADKLRDHATRGGHDASVLLSLRELFGELADAPSFVTQVSLSLASLYQRGARAALQYALKSY</sequence>
<evidence type="ECO:0000256" key="2">
    <source>
        <dbReference type="ARBA" id="ARBA00023027"/>
    </source>
</evidence>
<dbReference type="STRING" id="1349767.GJA_1469"/>
<keyword evidence="2" id="KW-0520">NAD</keyword>
<proteinExistence type="inferred from homology"/>
<dbReference type="Pfam" id="PF08125">
    <property type="entry name" value="Mannitol_dh_C"/>
    <property type="match status" value="1"/>
</dbReference>
<dbReference type="InterPro" id="IPR013118">
    <property type="entry name" value="Mannitol_DH_C"/>
</dbReference>
<dbReference type="AlphaFoldDB" id="W0V3E8"/>
<dbReference type="InterPro" id="IPR013131">
    <property type="entry name" value="Mannitol_DH_N"/>
</dbReference>
<name>W0V3E8_9BURK</name>
<gene>
    <name evidence="6" type="primary">DSF1</name>
    <name evidence="6" type="ORF">GJA_1469</name>
</gene>
<dbReference type="InterPro" id="IPR008927">
    <property type="entry name" value="6-PGluconate_DH-like_C_sf"/>
</dbReference>
<dbReference type="KEGG" id="jag:GJA_1469"/>
<dbReference type="FunFam" id="3.40.50.720:FF:000129">
    <property type="entry name" value="D-mannonate oxidoreductase"/>
    <property type="match status" value="1"/>
</dbReference>
<protein>
    <submittedName>
        <fullName evidence="6">Mannitol dehydrogenase DSF1</fullName>
        <ecNumber evidence="6">1.1.1.-</ecNumber>
    </submittedName>
</protein>
<dbReference type="HOGENOM" id="CLU_027324_0_1_4"/>
<dbReference type="SUPFAM" id="SSF48179">
    <property type="entry name" value="6-phosphogluconate dehydrogenase C-terminal domain-like"/>
    <property type="match status" value="1"/>
</dbReference>
<dbReference type="InterPro" id="IPR000669">
    <property type="entry name" value="Mannitol_DH"/>
</dbReference>
<dbReference type="EMBL" id="HG322949">
    <property type="protein sequence ID" value="CDG82120.1"/>
    <property type="molecule type" value="Genomic_DNA"/>
</dbReference>
<evidence type="ECO:0000256" key="1">
    <source>
        <dbReference type="ARBA" id="ARBA00023002"/>
    </source>
</evidence>
<accession>W0V3E8</accession>
<keyword evidence="1 6" id="KW-0560">Oxidoreductase</keyword>
<dbReference type="InterPro" id="IPR036291">
    <property type="entry name" value="NAD(P)-bd_dom_sf"/>
</dbReference>
<feature type="domain" description="Mannitol dehydrogenase C-terminal" evidence="5">
    <location>
        <begin position="257"/>
        <end position="445"/>
    </location>
</feature>
<evidence type="ECO:0000313" key="7">
    <source>
        <dbReference type="Proteomes" id="UP000027604"/>
    </source>
</evidence>
<dbReference type="PANTHER" id="PTHR43362:SF1">
    <property type="entry name" value="MANNITOL DEHYDROGENASE 2-RELATED"/>
    <property type="match status" value="1"/>
</dbReference>